<evidence type="ECO:0000313" key="2">
    <source>
        <dbReference type="EMBL" id="QHU00919.1"/>
    </source>
</evidence>
<organism evidence="2">
    <name type="scientific">viral metagenome</name>
    <dbReference type="NCBI Taxonomy" id="1070528"/>
    <lineage>
        <taxon>unclassified sequences</taxon>
        <taxon>metagenomes</taxon>
        <taxon>organismal metagenomes</taxon>
    </lineage>
</organism>
<keyword evidence="1" id="KW-0472">Membrane</keyword>
<keyword evidence="1" id="KW-0812">Transmembrane</keyword>
<accession>A0A6C0J5G5</accession>
<reference evidence="2" key="1">
    <citation type="journal article" date="2020" name="Nature">
        <title>Giant virus diversity and host interactions through global metagenomics.</title>
        <authorList>
            <person name="Schulz F."/>
            <person name="Roux S."/>
            <person name="Paez-Espino D."/>
            <person name="Jungbluth S."/>
            <person name="Walsh D.A."/>
            <person name="Denef V.J."/>
            <person name="McMahon K.D."/>
            <person name="Konstantinidis K.T."/>
            <person name="Eloe-Fadrosh E.A."/>
            <person name="Kyrpides N.C."/>
            <person name="Woyke T."/>
        </authorList>
    </citation>
    <scope>NUCLEOTIDE SEQUENCE</scope>
    <source>
        <strain evidence="2">GVMAG-M-3300025860-20</strain>
    </source>
</reference>
<evidence type="ECO:0008006" key="3">
    <source>
        <dbReference type="Google" id="ProtNLM"/>
    </source>
</evidence>
<sequence length="236" mass="26475">MSNNKWTEKKSNKLVADADISKIHSLCHTRAYEYYRKRFERITKLTIVLSSISTILAGVNILLEEKHIGVGVASLIFTVLTTAIAQHTNSEDPSKIAAGHEEMSKGYNKIILKIESELVNDPLDRLPGTDFIRSITNTMTDLSTGGQKLPTFIWDQIQKELHAGNLDPSAFWSHQNIEVKDIQDTTINIITESPGEDTNTTQIISDLPSVEIRTNPKGSKNGKLLHEFHLTRHRFG</sequence>
<name>A0A6C0J5G5_9ZZZZ</name>
<keyword evidence="1" id="KW-1133">Transmembrane helix</keyword>
<protein>
    <recommendedName>
        <fullName evidence="3">SMODS and SLOG-associating 2TM effector domain-containing protein</fullName>
    </recommendedName>
</protein>
<feature type="transmembrane region" description="Helical" evidence="1">
    <location>
        <begin position="68"/>
        <end position="85"/>
    </location>
</feature>
<feature type="transmembrane region" description="Helical" evidence="1">
    <location>
        <begin position="45"/>
        <end position="62"/>
    </location>
</feature>
<dbReference type="EMBL" id="MN740331">
    <property type="protein sequence ID" value="QHU00919.1"/>
    <property type="molecule type" value="Genomic_DNA"/>
</dbReference>
<evidence type="ECO:0000256" key="1">
    <source>
        <dbReference type="SAM" id="Phobius"/>
    </source>
</evidence>
<proteinExistence type="predicted"/>
<dbReference type="AlphaFoldDB" id="A0A6C0J5G5"/>